<name>A0A974I3Y6_XENLA</name>
<accession>A0A974I3Y6</accession>
<proteinExistence type="predicted"/>
<dbReference type="AlphaFoldDB" id="A0A974I3Y6"/>
<organism evidence="1 2">
    <name type="scientific">Xenopus laevis</name>
    <name type="common">African clawed frog</name>
    <dbReference type="NCBI Taxonomy" id="8355"/>
    <lineage>
        <taxon>Eukaryota</taxon>
        <taxon>Metazoa</taxon>
        <taxon>Chordata</taxon>
        <taxon>Craniata</taxon>
        <taxon>Vertebrata</taxon>
        <taxon>Euteleostomi</taxon>
        <taxon>Amphibia</taxon>
        <taxon>Batrachia</taxon>
        <taxon>Anura</taxon>
        <taxon>Pipoidea</taxon>
        <taxon>Pipidae</taxon>
        <taxon>Xenopodinae</taxon>
        <taxon>Xenopus</taxon>
        <taxon>Xenopus</taxon>
    </lineage>
</organism>
<gene>
    <name evidence="1" type="ORF">XELAEV_18005995mg</name>
</gene>
<evidence type="ECO:0000313" key="1">
    <source>
        <dbReference type="EMBL" id="OCU00217.1"/>
    </source>
</evidence>
<dbReference type="Proteomes" id="UP000694892">
    <property type="component" value="Chromosome 1L"/>
</dbReference>
<reference evidence="2" key="1">
    <citation type="journal article" date="2016" name="Nature">
        <title>Genome evolution in the allotetraploid frog Xenopus laevis.</title>
        <authorList>
            <person name="Session A.M."/>
            <person name="Uno Y."/>
            <person name="Kwon T."/>
            <person name="Chapman J.A."/>
            <person name="Toyoda A."/>
            <person name="Takahashi S."/>
            <person name="Fukui A."/>
            <person name="Hikosaka A."/>
            <person name="Suzuki A."/>
            <person name="Kondo M."/>
            <person name="van Heeringen S.J."/>
            <person name="Quigley I."/>
            <person name="Heinz S."/>
            <person name="Ogino H."/>
            <person name="Ochi H."/>
            <person name="Hellsten U."/>
            <person name="Lyons J.B."/>
            <person name="Simakov O."/>
            <person name="Putnam N."/>
            <person name="Stites J."/>
            <person name="Kuroki Y."/>
            <person name="Tanaka T."/>
            <person name="Michiue T."/>
            <person name="Watanabe M."/>
            <person name="Bogdanovic O."/>
            <person name="Lister R."/>
            <person name="Georgiou G."/>
            <person name="Paranjpe S.S."/>
            <person name="van Kruijsbergen I."/>
            <person name="Shu S."/>
            <person name="Carlson J."/>
            <person name="Kinoshita T."/>
            <person name="Ohta Y."/>
            <person name="Mawaribuchi S."/>
            <person name="Jenkins J."/>
            <person name="Grimwood J."/>
            <person name="Schmutz J."/>
            <person name="Mitros T."/>
            <person name="Mozaffari S.V."/>
            <person name="Suzuki Y."/>
            <person name="Haramoto Y."/>
            <person name="Yamamoto T.S."/>
            <person name="Takagi C."/>
            <person name="Heald R."/>
            <person name="Miller K."/>
            <person name="Haudenschild C."/>
            <person name="Kitzman J."/>
            <person name="Nakayama T."/>
            <person name="Izutsu Y."/>
            <person name="Robert J."/>
            <person name="Fortriede J."/>
            <person name="Burns K."/>
            <person name="Lotay V."/>
            <person name="Karimi K."/>
            <person name="Yasuoka Y."/>
            <person name="Dichmann D.S."/>
            <person name="Flajnik M.F."/>
            <person name="Houston D.W."/>
            <person name="Shendure J."/>
            <person name="DuPasquier L."/>
            <person name="Vize P.D."/>
            <person name="Zorn A.M."/>
            <person name="Ito M."/>
            <person name="Marcotte E.M."/>
            <person name="Wallingford J.B."/>
            <person name="Ito Y."/>
            <person name="Asashima M."/>
            <person name="Ueno N."/>
            <person name="Matsuda Y."/>
            <person name="Veenstra G.J."/>
            <person name="Fujiyama A."/>
            <person name="Harland R.M."/>
            <person name="Taira M."/>
            <person name="Rokhsar D.S."/>
        </authorList>
    </citation>
    <scope>NUCLEOTIDE SEQUENCE [LARGE SCALE GENOMIC DNA]</scope>
    <source>
        <strain evidence="2">J</strain>
    </source>
</reference>
<dbReference type="EMBL" id="CM004466">
    <property type="protein sequence ID" value="OCU00217.1"/>
    <property type="molecule type" value="Genomic_DNA"/>
</dbReference>
<protein>
    <submittedName>
        <fullName evidence="1">Uncharacterized protein</fullName>
    </submittedName>
</protein>
<sequence length="100" mass="10878">MKFCDTFTCPNAGVWNNLLCHSGIAGDHCLVFRYAFLATVCQHLYVERVVVGKSLSGRGPVNGRVCSSSSKPMMCISRVIARLSRLGCHHCCKLANCAAK</sequence>
<evidence type="ECO:0000313" key="2">
    <source>
        <dbReference type="Proteomes" id="UP000694892"/>
    </source>
</evidence>